<evidence type="ECO:0008006" key="4">
    <source>
        <dbReference type="Google" id="ProtNLM"/>
    </source>
</evidence>
<dbReference type="RefSeq" id="WP_191405437.1">
    <property type="nucleotide sequence ID" value="NZ_JAKNHQ010000002.1"/>
</dbReference>
<accession>A0ABS9MGJ0</accession>
<keyword evidence="1" id="KW-0812">Transmembrane</keyword>
<feature type="transmembrane region" description="Helical" evidence="1">
    <location>
        <begin position="96"/>
        <end position="115"/>
    </location>
</feature>
<comment type="caution">
    <text evidence="2">The sequence shown here is derived from an EMBL/GenBank/DDBJ whole genome shotgun (WGS) entry which is preliminary data.</text>
</comment>
<dbReference type="Pfam" id="PF09997">
    <property type="entry name" value="DUF2238"/>
    <property type="match status" value="1"/>
</dbReference>
<organism evidence="2 3">
    <name type="scientific">Anaeromassilibacillus senegalensis</name>
    <dbReference type="NCBI Taxonomy" id="1673717"/>
    <lineage>
        <taxon>Bacteria</taxon>
        <taxon>Bacillati</taxon>
        <taxon>Bacillota</taxon>
        <taxon>Clostridia</taxon>
        <taxon>Eubacteriales</taxon>
        <taxon>Acutalibacteraceae</taxon>
        <taxon>Anaeromassilibacillus</taxon>
    </lineage>
</organism>
<sequence length="223" mass="25567">MEKEIWYQKLNIYFVGFYLIFSICLITYYLANGQLYYATLGLGGILLLLLPAAFERVCGLVPVYQFRFLLYGFSFLAYVVGLAMQGYHFIPLYDKVMHTLSGTFGTFLGVVLFYILKHGRRVQQQDFPLVAIFSISASMAAAGLWEIGEYLVGIFFPCDPQQVALTGVSDTMQDMIVCLVGSLLWLPFLFRYYRKQKADFLMGCFRTFLSKNLSQEEPYGMEE</sequence>
<evidence type="ECO:0000313" key="2">
    <source>
        <dbReference type="EMBL" id="MCG4609633.1"/>
    </source>
</evidence>
<feature type="transmembrane region" description="Helical" evidence="1">
    <location>
        <begin position="36"/>
        <end position="54"/>
    </location>
</feature>
<feature type="transmembrane region" description="Helical" evidence="1">
    <location>
        <begin position="12"/>
        <end position="30"/>
    </location>
</feature>
<reference evidence="2 3" key="1">
    <citation type="submission" date="2022-01" db="EMBL/GenBank/DDBJ databases">
        <title>Collection of gut derived symbiotic bacterial strains cultured from healthy donors.</title>
        <authorList>
            <person name="Lin H."/>
            <person name="Kohout C."/>
            <person name="Waligurski E."/>
            <person name="Pamer E.G."/>
        </authorList>
    </citation>
    <scope>NUCLEOTIDE SEQUENCE [LARGE SCALE GENOMIC DNA]</scope>
    <source>
        <strain evidence="2 3">DFI.7.58</strain>
    </source>
</reference>
<keyword evidence="1" id="KW-1133">Transmembrane helix</keyword>
<gene>
    <name evidence="2" type="ORF">L0P57_01560</name>
</gene>
<protein>
    <recommendedName>
        <fullName evidence="4">DUF2238 domain-containing protein</fullName>
    </recommendedName>
</protein>
<name>A0ABS9MGJ0_9FIRM</name>
<dbReference type="Proteomes" id="UP001298681">
    <property type="component" value="Unassembled WGS sequence"/>
</dbReference>
<dbReference type="InterPro" id="IPR014509">
    <property type="entry name" value="YjdF-like"/>
</dbReference>
<evidence type="ECO:0000313" key="3">
    <source>
        <dbReference type="Proteomes" id="UP001298681"/>
    </source>
</evidence>
<evidence type="ECO:0000256" key="1">
    <source>
        <dbReference type="SAM" id="Phobius"/>
    </source>
</evidence>
<feature type="transmembrane region" description="Helical" evidence="1">
    <location>
        <begin position="66"/>
        <end position="90"/>
    </location>
</feature>
<feature type="transmembrane region" description="Helical" evidence="1">
    <location>
        <begin position="174"/>
        <end position="193"/>
    </location>
</feature>
<keyword evidence="1" id="KW-0472">Membrane</keyword>
<feature type="transmembrane region" description="Helical" evidence="1">
    <location>
        <begin position="127"/>
        <end position="145"/>
    </location>
</feature>
<dbReference type="EMBL" id="JAKNHQ010000002">
    <property type="protein sequence ID" value="MCG4609633.1"/>
    <property type="molecule type" value="Genomic_DNA"/>
</dbReference>
<keyword evidence="3" id="KW-1185">Reference proteome</keyword>
<proteinExistence type="predicted"/>